<protein>
    <recommendedName>
        <fullName evidence="1">Large ribosomal subunit protein bL12 C-terminal domain-containing protein</fullName>
    </recommendedName>
</protein>
<gene>
    <name evidence="2" type="ORF">GCM10009843_33550</name>
</gene>
<keyword evidence="3" id="KW-1185">Reference proteome</keyword>
<dbReference type="Proteomes" id="UP001500575">
    <property type="component" value="Unassembled WGS sequence"/>
</dbReference>
<dbReference type="RefSeq" id="WP_344304964.1">
    <property type="nucleotide sequence ID" value="NZ_BAAAQQ010000013.1"/>
</dbReference>
<evidence type="ECO:0000313" key="2">
    <source>
        <dbReference type="EMBL" id="GAA2130737.1"/>
    </source>
</evidence>
<organism evidence="2 3">
    <name type="scientific">Nocardioides bigeumensis</name>
    <dbReference type="NCBI Taxonomy" id="433657"/>
    <lineage>
        <taxon>Bacteria</taxon>
        <taxon>Bacillati</taxon>
        <taxon>Actinomycetota</taxon>
        <taxon>Actinomycetes</taxon>
        <taxon>Propionibacteriales</taxon>
        <taxon>Nocardioidaceae</taxon>
        <taxon>Nocardioides</taxon>
    </lineage>
</organism>
<dbReference type="Gene3D" id="3.30.1390.10">
    <property type="match status" value="1"/>
</dbReference>
<reference evidence="3" key="1">
    <citation type="journal article" date="2019" name="Int. J. Syst. Evol. Microbiol.">
        <title>The Global Catalogue of Microorganisms (GCM) 10K type strain sequencing project: providing services to taxonomists for standard genome sequencing and annotation.</title>
        <authorList>
            <consortium name="The Broad Institute Genomics Platform"/>
            <consortium name="The Broad Institute Genome Sequencing Center for Infectious Disease"/>
            <person name="Wu L."/>
            <person name="Ma J."/>
        </authorList>
    </citation>
    <scope>NUCLEOTIDE SEQUENCE [LARGE SCALE GENOMIC DNA]</scope>
    <source>
        <strain evidence="3">JCM 16021</strain>
    </source>
</reference>
<accession>A0ABP5KH92</accession>
<comment type="caution">
    <text evidence="2">The sequence shown here is derived from an EMBL/GenBank/DDBJ whole genome shotgun (WGS) entry which is preliminary data.</text>
</comment>
<evidence type="ECO:0000313" key="3">
    <source>
        <dbReference type="Proteomes" id="UP001500575"/>
    </source>
</evidence>
<name>A0ABP5KH92_9ACTN</name>
<feature type="domain" description="Large ribosomal subunit protein bL12 C-terminal" evidence="1">
    <location>
        <begin position="32"/>
        <end position="58"/>
    </location>
</feature>
<evidence type="ECO:0000259" key="1">
    <source>
        <dbReference type="Pfam" id="PF00542"/>
    </source>
</evidence>
<dbReference type="InterPro" id="IPR014719">
    <property type="entry name" value="Ribosomal_bL12_C/ClpS-like"/>
</dbReference>
<dbReference type="Pfam" id="PF00542">
    <property type="entry name" value="Ribosomal_L12"/>
    <property type="match status" value="1"/>
</dbReference>
<sequence>MGLFGGGGGDNGDVDTLRREVEALKTLARQGQAISAIKLLREESGMGLKEAKDVVDGLD</sequence>
<dbReference type="InterPro" id="IPR013823">
    <property type="entry name" value="Ribosomal_bL12_C"/>
</dbReference>
<dbReference type="EMBL" id="BAAAQQ010000013">
    <property type="protein sequence ID" value="GAA2130737.1"/>
    <property type="molecule type" value="Genomic_DNA"/>
</dbReference>
<proteinExistence type="predicted"/>